<sequence>MSVFKVASRYAKSLIDFAQEQNTLEAIKADMVQVINTFEGSPELKAVLKNPIIADAKKRTILEALFQGKVHATILGFFNIMIKKGRADVVVDTAKEFIEAYNLVTGVVKATVTSAAALSEANLAALKAKIAQEINKEVILTNVVNADLIGGFVVTVGDRQIDASVAGKLNKIERIFNNQGA</sequence>
<gene>
    <name evidence="7 8" type="primary">atpH</name>
    <name evidence="8" type="ORF">J5U18_03030</name>
</gene>
<comment type="caution">
    <text evidence="8">The sequence shown here is derived from an EMBL/GenBank/DDBJ whole genome shotgun (WGS) entry which is preliminary data.</text>
</comment>
<proteinExistence type="inferred from homology"/>
<dbReference type="AlphaFoldDB" id="A0A8T4HAS0"/>
<dbReference type="InterPro" id="IPR000711">
    <property type="entry name" value="ATPase_OSCP/dsu"/>
</dbReference>
<dbReference type="GO" id="GO:0046933">
    <property type="term" value="F:proton-transporting ATP synthase activity, rotational mechanism"/>
    <property type="evidence" value="ECO:0007669"/>
    <property type="project" value="UniProtKB-UniRule"/>
</dbReference>
<dbReference type="InterPro" id="IPR026015">
    <property type="entry name" value="ATP_synth_OSCP/delta_N_sf"/>
</dbReference>
<dbReference type="GO" id="GO:0005886">
    <property type="term" value="C:plasma membrane"/>
    <property type="evidence" value="ECO:0007669"/>
    <property type="project" value="UniProtKB-SubCell"/>
</dbReference>
<dbReference type="RefSeq" id="WP_353546031.1">
    <property type="nucleotide sequence ID" value="NZ_JAGKSB010000003.1"/>
</dbReference>
<dbReference type="GO" id="GO:0045259">
    <property type="term" value="C:proton-transporting ATP synthase complex"/>
    <property type="evidence" value="ECO:0007669"/>
    <property type="project" value="UniProtKB-KW"/>
</dbReference>
<dbReference type="Gene3D" id="1.10.520.20">
    <property type="entry name" value="N-terminal domain of the delta subunit of the F1F0-ATP synthase"/>
    <property type="match status" value="1"/>
</dbReference>
<keyword evidence="7" id="KW-1003">Cell membrane</keyword>
<protein>
    <recommendedName>
        <fullName evidence="7">ATP synthase subunit delta</fullName>
    </recommendedName>
    <alternativeName>
        <fullName evidence="7">ATP synthase F(1) sector subunit delta</fullName>
    </alternativeName>
    <alternativeName>
        <fullName evidence="7">F-type ATPase subunit delta</fullName>
        <shortName evidence="7">F-ATPase subunit delta</shortName>
    </alternativeName>
</protein>
<evidence type="ECO:0000256" key="3">
    <source>
        <dbReference type="ARBA" id="ARBA00022781"/>
    </source>
</evidence>
<evidence type="ECO:0000256" key="1">
    <source>
        <dbReference type="ARBA" id="ARBA00004370"/>
    </source>
</evidence>
<comment type="subcellular location">
    <subcellularLocation>
        <location evidence="7">Cell membrane</location>
        <topology evidence="7">Peripheral membrane protein</topology>
    </subcellularLocation>
    <subcellularLocation>
        <location evidence="1">Membrane</location>
    </subcellularLocation>
</comment>
<dbReference type="PANTHER" id="PTHR11910">
    <property type="entry name" value="ATP SYNTHASE DELTA CHAIN"/>
    <property type="match status" value="1"/>
</dbReference>
<keyword evidence="9" id="KW-1185">Reference proteome</keyword>
<dbReference type="Proteomes" id="UP000679691">
    <property type="component" value="Unassembled WGS sequence"/>
</dbReference>
<comment type="function">
    <text evidence="7">This protein is part of the stalk that links CF(0) to CF(1). It either transmits conformational changes from CF(0) to CF(1) or is implicated in proton conduction.</text>
</comment>
<evidence type="ECO:0000256" key="4">
    <source>
        <dbReference type="ARBA" id="ARBA00023065"/>
    </source>
</evidence>
<dbReference type="Pfam" id="PF00213">
    <property type="entry name" value="OSCP"/>
    <property type="match status" value="1"/>
</dbReference>
<dbReference type="PRINTS" id="PR00125">
    <property type="entry name" value="ATPASEDELTA"/>
</dbReference>
<keyword evidence="4 7" id="KW-0406">Ion transport</keyword>
<evidence type="ECO:0000256" key="7">
    <source>
        <dbReference type="HAMAP-Rule" id="MF_01416"/>
    </source>
</evidence>
<evidence type="ECO:0000256" key="6">
    <source>
        <dbReference type="ARBA" id="ARBA00023310"/>
    </source>
</evidence>
<keyword evidence="5 7" id="KW-0472">Membrane</keyword>
<accession>A0A8T4HAS0</accession>
<dbReference type="NCBIfam" id="TIGR01145">
    <property type="entry name" value="ATP_synt_delta"/>
    <property type="match status" value="1"/>
</dbReference>
<name>A0A8T4HAS0_9SPHI</name>
<comment type="function">
    <text evidence="7">F(1)F(0) ATP synthase produces ATP from ADP in the presence of a proton or sodium gradient. F-type ATPases consist of two structural domains, F(1) containing the extramembraneous catalytic core and F(0) containing the membrane proton channel, linked together by a central stalk and a peripheral stalk. During catalysis, ATP synthesis in the catalytic domain of F(1) is coupled via a rotary mechanism of the central stalk subunits to proton translocation.</text>
</comment>
<keyword evidence="6 7" id="KW-0066">ATP synthesis</keyword>
<keyword evidence="7" id="KW-0139">CF(1)</keyword>
<evidence type="ECO:0000313" key="8">
    <source>
        <dbReference type="EMBL" id="MBP3942547.1"/>
    </source>
</evidence>
<keyword evidence="3 7" id="KW-0375">Hydrogen ion transport</keyword>
<reference evidence="8" key="1">
    <citation type="submission" date="2021-03" db="EMBL/GenBank/DDBJ databases">
        <authorList>
            <person name="Lu T."/>
            <person name="Wang Q."/>
            <person name="Han X."/>
        </authorList>
    </citation>
    <scope>NUCLEOTIDE SEQUENCE</scope>
    <source>
        <strain evidence="8">WQ 2009</strain>
    </source>
</reference>
<evidence type="ECO:0000256" key="5">
    <source>
        <dbReference type="ARBA" id="ARBA00023136"/>
    </source>
</evidence>
<organism evidence="8 9">
    <name type="scientific">Rhinopithecimicrobium faecis</name>
    <dbReference type="NCBI Taxonomy" id="2820698"/>
    <lineage>
        <taxon>Bacteria</taxon>
        <taxon>Pseudomonadati</taxon>
        <taxon>Bacteroidota</taxon>
        <taxon>Sphingobacteriia</taxon>
        <taxon>Sphingobacteriales</taxon>
        <taxon>Sphingobacteriaceae</taxon>
        <taxon>Rhinopithecimicrobium</taxon>
    </lineage>
</organism>
<dbReference type="SUPFAM" id="SSF47928">
    <property type="entry name" value="N-terminal domain of the delta subunit of the F1F0-ATP synthase"/>
    <property type="match status" value="1"/>
</dbReference>
<dbReference type="EMBL" id="JAGKSB010000003">
    <property type="protein sequence ID" value="MBP3942547.1"/>
    <property type="molecule type" value="Genomic_DNA"/>
</dbReference>
<evidence type="ECO:0000313" key="9">
    <source>
        <dbReference type="Proteomes" id="UP000679691"/>
    </source>
</evidence>
<keyword evidence="2 7" id="KW-0813">Transport</keyword>
<dbReference type="HAMAP" id="MF_01416">
    <property type="entry name" value="ATP_synth_delta_bact"/>
    <property type="match status" value="1"/>
</dbReference>
<comment type="similarity">
    <text evidence="7">Belongs to the ATPase delta chain family.</text>
</comment>
<evidence type="ECO:0000256" key="2">
    <source>
        <dbReference type="ARBA" id="ARBA00022448"/>
    </source>
</evidence>